<evidence type="ECO:0000259" key="2">
    <source>
        <dbReference type="Pfam" id="PF15936"/>
    </source>
</evidence>
<feature type="region of interest" description="Disordered" evidence="1">
    <location>
        <begin position="50"/>
        <end position="74"/>
    </location>
</feature>
<keyword evidence="4" id="KW-1185">Reference proteome</keyword>
<dbReference type="AlphaFoldDB" id="A0A8V5H6A7"/>
<protein>
    <recommendedName>
        <fullName evidence="2">PDZ and LIM domain-containing protein</fullName>
    </recommendedName>
</protein>
<dbReference type="Proteomes" id="UP000694405">
    <property type="component" value="Chromosome 18"/>
</dbReference>
<reference evidence="3" key="1">
    <citation type="submission" date="2020-03" db="EMBL/GenBank/DDBJ databases">
        <title>Melopsittacus undulatus (budgerigar) genome, bMelUnd1, maternal haplotype with Z.</title>
        <authorList>
            <person name="Gedman G."/>
            <person name="Mountcastle J."/>
            <person name="Haase B."/>
            <person name="Formenti G."/>
            <person name="Wright T."/>
            <person name="Apodaca J."/>
            <person name="Pelan S."/>
            <person name="Chow W."/>
            <person name="Rhie A."/>
            <person name="Howe K."/>
            <person name="Fedrigo O."/>
            <person name="Jarvis E.D."/>
        </authorList>
    </citation>
    <scope>NUCLEOTIDE SEQUENCE [LARGE SCALE GENOMIC DNA]</scope>
</reference>
<dbReference type="Pfam" id="PF15936">
    <property type="entry name" value="DUF4749"/>
    <property type="match status" value="1"/>
</dbReference>
<feature type="domain" description="PDZ and LIM" evidence="2">
    <location>
        <begin position="12"/>
        <end position="46"/>
    </location>
</feature>
<dbReference type="InterPro" id="IPR031847">
    <property type="entry name" value="PDLI1-4/Zasp-like_mid"/>
</dbReference>
<reference evidence="3" key="3">
    <citation type="submission" date="2025-09" db="UniProtKB">
        <authorList>
            <consortium name="Ensembl"/>
        </authorList>
    </citation>
    <scope>IDENTIFICATION</scope>
</reference>
<evidence type="ECO:0000313" key="4">
    <source>
        <dbReference type="Proteomes" id="UP000694405"/>
    </source>
</evidence>
<evidence type="ECO:0000313" key="3">
    <source>
        <dbReference type="Ensembl" id="ENSMUNP00000027200.1"/>
    </source>
</evidence>
<name>A0A8V5H6A7_MELUD</name>
<feature type="compositionally biased region" description="Basic and acidic residues" evidence="1">
    <location>
        <begin position="9"/>
        <end position="19"/>
    </location>
</feature>
<evidence type="ECO:0000256" key="1">
    <source>
        <dbReference type="SAM" id="MobiDB-lite"/>
    </source>
</evidence>
<sequence>MVWVGGSLKRPEEDSEVRRMLQQSREPRAPPQSGSFRLLQEALRDEPGARRLCASGTGGTGTHPAMPALTAAST</sequence>
<feature type="region of interest" description="Disordered" evidence="1">
    <location>
        <begin position="1"/>
        <end position="35"/>
    </location>
</feature>
<reference evidence="3" key="2">
    <citation type="submission" date="2025-08" db="UniProtKB">
        <authorList>
            <consortium name="Ensembl"/>
        </authorList>
    </citation>
    <scope>IDENTIFICATION</scope>
</reference>
<dbReference type="Ensembl" id="ENSMUNT00000033302.1">
    <property type="protein sequence ID" value="ENSMUNP00000027200.1"/>
    <property type="gene ID" value="ENSMUNG00000017953.1"/>
</dbReference>
<accession>A0A8V5H6A7</accession>
<organism evidence="3 4">
    <name type="scientific">Melopsittacus undulatus</name>
    <name type="common">Budgerigar</name>
    <name type="synonym">Psittacus undulatus</name>
    <dbReference type="NCBI Taxonomy" id="13146"/>
    <lineage>
        <taxon>Eukaryota</taxon>
        <taxon>Metazoa</taxon>
        <taxon>Chordata</taxon>
        <taxon>Craniata</taxon>
        <taxon>Vertebrata</taxon>
        <taxon>Euteleostomi</taxon>
        <taxon>Archelosauria</taxon>
        <taxon>Archosauria</taxon>
        <taxon>Dinosauria</taxon>
        <taxon>Saurischia</taxon>
        <taxon>Theropoda</taxon>
        <taxon>Coelurosauria</taxon>
        <taxon>Aves</taxon>
        <taxon>Neognathae</taxon>
        <taxon>Neoaves</taxon>
        <taxon>Telluraves</taxon>
        <taxon>Australaves</taxon>
        <taxon>Psittaciformes</taxon>
        <taxon>Psittaculidae</taxon>
        <taxon>Melopsittacus</taxon>
    </lineage>
</organism>
<proteinExistence type="predicted"/>